<reference evidence="1" key="1">
    <citation type="journal article" date="2017" name="Gigascience">
        <title>The genome draft of coconut (Cocos nucifera).</title>
        <authorList>
            <person name="Xiao Y."/>
            <person name="Xu P."/>
            <person name="Fan H."/>
            <person name="Baudouin L."/>
            <person name="Xia W."/>
            <person name="Bocs S."/>
            <person name="Xu J."/>
            <person name="Li Q."/>
            <person name="Guo A."/>
            <person name="Zhou L."/>
            <person name="Li J."/>
            <person name="Wu Y."/>
            <person name="Ma Z."/>
            <person name="Armero A."/>
            <person name="Issali A.E."/>
            <person name="Liu N."/>
            <person name="Peng M."/>
            <person name="Yang Y."/>
        </authorList>
    </citation>
    <scope>NUCLEOTIDE SEQUENCE</scope>
    <source>
        <tissue evidence="1">Spear leaf of Hainan Tall coconut</tissue>
    </source>
</reference>
<organism evidence="1 2">
    <name type="scientific">Cocos nucifera</name>
    <name type="common">Coconut palm</name>
    <dbReference type="NCBI Taxonomy" id="13894"/>
    <lineage>
        <taxon>Eukaryota</taxon>
        <taxon>Viridiplantae</taxon>
        <taxon>Streptophyta</taxon>
        <taxon>Embryophyta</taxon>
        <taxon>Tracheophyta</taxon>
        <taxon>Spermatophyta</taxon>
        <taxon>Magnoliopsida</taxon>
        <taxon>Liliopsida</taxon>
        <taxon>Arecaceae</taxon>
        <taxon>Arecoideae</taxon>
        <taxon>Cocoseae</taxon>
        <taxon>Attaleinae</taxon>
        <taxon>Cocos</taxon>
    </lineage>
</organism>
<evidence type="ECO:0000313" key="1">
    <source>
        <dbReference type="EMBL" id="KAG1338069.1"/>
    </source>
</evidence>
<dbReference type="Proteomes" id="UP000797356">
    <property type="component" value="Chromosome 4"/>
</dbReference>
<keyword evidence="2" id="KW-1185">Reference proteome</keyword>
<protein>
    <submittedName>
        <fullName evidence="1">Uncharacterized protein</fullName>
    </submittedName>
</protein>
<comment type="caution">
    <text evidence="1">The sequence shown here is derived from an EMBL/GenBank/DDBJ whole genome shotgun (WGS) entry which is preliminary data.</text>
</comment>
<accession>A0A8K0I5X4</accession>
<proteinExistence type="predicted"/>
<dbReference type="EMBL" id="CM017875">
    <property type="protein sequence ID" value="KAG1338069.1"/>
    <property type="molecule type" value="Genomic_DNA"/>
</dbReference>
<sequence>MSGVKIGVWQATRTATMRHKLITKEGYTGSGSDYTMMQMVEAAIKRLRERGVIVQLLSVT</sequence>
<reference evidence="1" key="2">
    <citation type="submission" date="2019-07" db="EMBL/GenBank/DDBJ databases">
        <authorList>
            <person name="Yang Y."/>
            <person name="Bocs S."/>
            <person name="Baudouin L."/>
        </authorList>
    </citation>
    <scope>NUCLEOTIDE SEQUENCE</scope>
    <source>
        <tissue evidence="1">Spear leaf of Hainan Tall coconut</tissue>
    </source>
</reference>
<gene>
    <name evidence="1" type="ORF">COCNU_04G003750</name>
</gene>
<evidence type="ECO:0000313" key="2">
    <source>
        <dbReference type="Proteomes" id="UP000797356"/>
    </source>
</evidence>
<dbReference type="AlphaFoldDB" id="A0A8K0I5X4"/>
<name>A0A8K0I5X4_COCNU</name>